<comment type="caution">
    <text evidence="2">The sequence shown here is derived from an EMBL/GenBank/DDBJ whole genome shotgun (WGS) entry which is preliminary data.</text>
</comment>
<protein>
    <submittedName>
        <fullName evidence="2">Putative Proteasome subunit alpha type-2-like 7</fullName>
    </submittedName>
</protein>
<evidence type="ECO:0000313" key="3">
    <source>
        <dbReference type="Proteomes" id="UP000747542"/>
    </source>
</evidence>
<dbReference type="EMBL" id="JAHLQT010027705">
    <property type="protein sequence ID" value="KAG7162354.1"/>
    <property type="molecule type" value="Genomic_DNA"/>
</dbReference>
<feature type="signal peptide" evidence="1">
    <location>
        <begin position="1"/>
        <end position="23"/>
    </location>
</feature>
<feature type="chain" id="PRO_5035313586" evidence="1">
    <location>
        <begin position="24"/>
        <end position="154"/>
    </location>
</feature>
<accession>A0A8J5JZM0</accession>
<keyword evidence="3" id="KW-1185">Reference proteome</keyword>
<keyword evidence="2" id="KW-0647">Proteasome</keyword>
<keyword evidence="1" id="KW-0732">Signal</keyword>
<dbReference type="AlphaFoldDB" id="A0A8J5JZM0"/>
<feature type="non-terminal residue" evidence="2">
    <location>
        <position position="1"/>
    </location>
</feature>
<sequence>MVSLGCLLVILVATMVSAPSVDGHLEQVGVMVGKVVEHHLPGCHLVLITTSQHSHVFSSIIRHLSVDMEAGLLVEAVSAQDHLLQGLLVEEAALREKPETRVVVVGGMAGVKDVLLHHSLRNTIHGLYLALHELTLHTPSRTGNSRLKKVFQQR</sequence>
<dbReference type="GO" id="GO:0000502">
    <property type="term" value="C:proteasome complex"/>
    <property type="evidence" value="ECO:0007669"/>
    <property type="project" value="UniProtKB-KW"/>
</dbReference>
<name>A0A8J5JZM0_HOMAM</name>
<evidence type="ECO:0000313" key="2">
    <source>
        <dbReference type="EMBL" id="KAG7162354.1"/>
    </source>
</evidence>
<evidence type="ECO:0000256" key="1">
    <source>
        <dbReference type="SAM" id="SignalP"/>
    </source>
</evidence>
<organism evidence="2 3">
    <name type="scientific">Homarus americanus</name>
    <name type="common">American lobster</name>
    <dbReference type="NCBI Taxonomy" id="6706"/>
    <lineage>
        <taxon>Eukaryota</taxon>
        <taxon>Metazoa</taxon>
        <taxon>Ecdysozoa</taxon>
        <taxon>Arthropoda</taxon>
        <taxon>Crustacea</taxon>
        <taxon>Multicrustacea</taxon>
        <taxon>Malacostraca</taxon>
        <taxon>Eumalacostraca</taxon>
        <taxon>Eucarida</taxon>
        <taxon>Decapoda</taxon>
        <taxon>Pleocyemata</taxon>
        <taxon>Astacidea</taxon>
        <taxon>Nephropoidea</taxon>
        <taxon>Nephropidae</taxon>
        <taxon>Homarus</taxon>
    </lineage>
</organism>
<gene>
    <name evidence="2" type="primary">Psma2-L7</name>
    <name evidence="2" type="ORF">Hamer_G007871</name>
</gene>
<reference evidence="2" key="1">
    <citation type="journal article" date="2021" name="Sci. Adv.">
        <title>The American lobster genome reveals insights on longevity, neural, and immune adaptations.</title>
        <authorList>
            <person name="Polinski J.M."/>
            <person name="Zimin A.V."/>
            <person name="Clark K.F."/>
            <person name="Kohn A.B."/>
            <person name="Sadowski N."/>
            <person name="Timp W."/>
            <person name="Ptitsyn A."/>
            <person name="Khanna P."/>
            <person name="Romanova D.Y."/>
            <person name="Williams P."/>
            <person name="Greenwood S.J."/>
            <person name="Moroz L.L."/>
            <person name="Walt D.R."/>
            <person name="Bodnar A.G."/>
        </authorList>
    </citation>
    <scope>NUCLEOTIDE SEQUENCE</scope>
    <source>
        <strain evidence="2">GMGI-L3</strain>
    </source>
</reference>
<proteinExistence type="predicted"/>
<dbReference type="Proteomes" id="UP000747542">
    <property type="component" value="Unassembled WGS sequence"/>
</dbReference>